<dbReference type="GO" id="GO:0004252">
    <property type="term" value="F:serine-type endopeptidase activity"/>
    <property type="evidence" value="ECO:0007669"/>
    <property type="project" value="InterPro"/>
</dbReference>
<dbReference type="GO" id="GO:0006508">
    <property type="term" value="P:proteolysis"/>
    <property type="evidence" value="ECO:0007669"/>
    <property type="project" value="InterPro"/>
</dbReference>
<dbReference type="InterPro" id="IPR001254">
    <property type="entry name" value="Trypsin_dom"/>
</dbReference>
<keyword evidence="1" id="KW-0732">Signal</keyword>
<dbReference type="AlphaFoldDB" id="A0A8J7GQC4"/>
<reference evidence="3" key="1">
    <citation type="submission" date="2020-11" db="EMBL/GenBank/DDBJ databases">
        <title>Sequencing the genomes of 1000 actinobacteria strains.</title>
        <authorList>
            <person name="Klenk H.-P."/>
        </authorList>
    </citation>
    <scope>NUCLEOTIDE SEQUENCE</scope>
    <source>
        <strain evidence="3">DSM 45356</strain>
    </source>
</reference>
<dbReference type="SUPFAM" id="SSF50494">
    <property type="entry name" value="Trypsin-like serine proteases"/>
    <property type="match status" value="1"/>
</dbReference>
<protein>
    <recommendedName>
        <fullName evidence="2">Peptidase S1 domain-containing protein</fullName>
    </recommendedName>
</protein>
<proteinExistence type="predicted"/>
<organism evidence="3 4">
    <name type="scientific">Longispora fulva</name>
    <dbReference type="NCBI Taxonomy" id="619741"/>
    <lineage>
        <taxon>Bacteria</taxon>
        <taxon>Bacillati</taxon>
        <taxon>Actinomycetota</taxon>
        <taxon>Actinomycetes</taxon>
        <taxon>Micromonosporales</taxon>
        <taxon>Micromonosporaceae</taxon>
        <taxon>Longispora</taxon>
    </lineage>
</organism>
<sequence length="433" mass="43969">MRRRVLAAGVSAIALLALAAPAAATTPSPAPTAGKSQPDRIIGAESLSVDEQARQRVQEPLLTLNNRLHDLAGKAYEAQFAGSLVETRTNTLTVYWAGPVPAELARLGGSALLIKPARFSRQQLMAAAQQVMPDTALTGTAAAAGEVELAVDGSGITVSTGDLASAARGARPATAPETALLNRVAATRARTGIPINIGSATPGTPGVDDTRHADNSPYWAGAEIDLLGGSCTSGFSMYATGAPSTRFTLTAAHCPGYSDGVSVTNGAGSPMGTSDFVHILNGSGTPYDLGVVRLSSGKSNAPYIYIYEDSASGGIPVTGYATAGIPSGGNYCVHGMTGVNCNLLSGGQLWHCEPGHCFWTIAMNALNSNSMTWCRGDSGGPIYYWTGGTVVASGVVSWSNHELGDCSLTGGASVVATAVGMVPGLAVVTTSAP</sequence>
<dbReference type="EMBL" id="JADOUF010000001">
    <property type="protein sequence ID" value="MBG6136123.1"/>
    <property type="molecule type" value="Genomic_DNA"/>
</dbReference>
<feature type="chain" id="PRO_5039467503" description="Peptidase S1 domain-containing protein" evidence="1">
    <location>
        <begin position="20"/>
        <end position="433"/>
    </location>
</feature>
<comment type="caution">
    <text evidence="3">The sequence shown here is derived from an EMBL/GenBank/DDBJ whole genome shotgun (WGS) entry which is preliminary data.</text>
</comment>
<evidence type="ECO:0000256" key="1">
    <source>
        <dbReference type="SAM" id="SignalP"/>
    </source>
</evidence>
<dbReference type="Gene3D" id="2.40.10.10">
    <property type="entry name" value="Trypsin-like serine proteases"/>
    <property type="match status" value="2"/>
</dbReference>
<feature type="signal peptide" evidence="1">
    <location>
        <begin position="1"/>
        <end position="19"/>
    </location>
</feature>
<dbReference type="InterPro" id="IPR018114">
    <property type="entry name" value="TRYPSIN_HIS"/>
</dbReference>
<evidence type="ECO:0000313" key="4">
    <source>
        <dbReference type="Proteomes" id="UP000622552"/>
    </source>
</evidence>
<dbReference type="Proteomes" id="UP000622552">
    <property type="component" value="Unassembled WGS sequence"/>
</dbReference>
<feature type="domain" description="Peptidase S1" evidence="2">
    <location>
        <begin position="196"/>
        <end position="433"/>
    </location>
</feature>
<evidence type="ECO:0000313" key="3">
    <source>
        <dbReference type="EMBL" id="MBG6136123.1"/>
    </source>
</evidence>
<keyword evidence="4" id="KW-1185">Reference proteome</keyword>
<evidence type="ECO:0000259" key="2">
    <source>
        <dbReference type="PROSITE" id="PS50240"/>
    </source>
</evidence>
<dbReference type="InterPro" id="IPR009003">
    <property type="entry name" value="Peptidase_S1_PA"/>
</dbReference>
<accession>A0A8J7GQC4</accession>
<dbReference type="PROSITE" id="PS00134">
    <property type="entry name" value="TRYPSIN_HIS"/>
    <property type="match status" value="1"/>
</dbReference>
<dbReference type="PROSITE" id="PS50240">
    <property type="entry name" value="TRYPSIN_DOM"/>
    <property type="match status" value="1"/>
</dbReference>
<dbReference type="RefSeq" id="WP_197003149.1">
    <property type="nucleotide sequence ID" value="NZ_BONS01000001.1"/>
</dbReference>
<gene>
    <name evidence="3" type="ORF">IW245_002317</name>
</gene>
<dbReference type="InterPro" id="IPR043504">
    <property type="entry name" value="Peptidase_S1_PA_chymotrypsin"/>
</dbReference>
<name>A0A8J7GQC4_9ACTN</name>
<dbReference type="Pfam" id="PF00089">
    <property type="entry name" value="Trypsin"/>
    <property type="match status" value="1"/>
</dbReference>